<feature type="domain" description="Radical SAM core" evidence="5">
    <location>
        <begin position="3"/>
        <end position="116"/>
    </location>
</feature>
<gene>
    <name evidence="6" type="ORF">S06H3_22235</name>
</gene>
<evidence type="ECO:0000313" key="6">
    <source>
        <dbReference type="EMBL" id="GAI12754.1"/>
    </source>
</evidence>
<name>X1N2D2_9ZZZZ</name>
<reference evidence="6" key="1">
    <citation type="journal article" date="2014" name="Front. Microbiol.">
        <title>High frequency of phylogenetically diverse reductive dehalogenase-homologous genes in deep subseafloor sedimentary metagenomes.</title>
        <authorList>
            <person name="Kawai M."/>
            <person name="Futagami T."/>
            <person name="Toyoda A."/>
            <person name="Takaki Y."/>
            <person name="Nishi S."/>
            <person name="Hori S."/>
            <person name="Arai W."/>
            <person name="Tsubouchi T."/>
            <person name="Morono Y."/>
            <person name="Uchiyama I."/>
            <person name="Ito T."/>
            <person name="Fujiyama A."/>
            <person name="Inagaki F."/>
            <person name="Takami H."/>
        </authorList>
    </citation>
    <scope>NUCLEOTIDE SEQUENCE</scope>
    <source>
        <strain evidence="6">Expedition CK06-06</strain>
    </source>
</reference>
<dbReference type="GO" id="GO:0051536">
    <property type="term" value="F:iron-sulfur cluster binding"/>
    <property type="evidence" value="ECO:0007669"/>
    <property type="project" value="UniProtKB-KW"/>
</dbReference>
<evidence type="ECO:0000256" key="4">
    <source>
        <dbReference type="ARBA" id="ARBA00023014"/>
    </source>
</evidence>
<dbReference type="SUPFAM" id="SSF102114">
    <property type="entry name" value="Radical SAM enzymes"/>
    <property type="match status" value="1"/>
</dbReference>
<keyword evidence="1" id="KW-0949">S-adenosyl-L-methionine</keyword>
<sequence length="193" mass="22155">MEEITNIFKQRNFDAIRITGGEPFLRNDLAEVINTIQHYSKPKMMHITSNGILTNKILSVVNKLEKTDNLHIKISIDAVGKKHDKIRGVTGAYQKAIKTVQELAKLKEKFNFYVAINQLILDESGFDDYWKLKKVCKKFNVPLQVAFAYTKVALYEEKKNLSLMPKGGNRFPGLFDFPNEEKVKLSKSFKEIA</sequence>
<dbReference type="PANTHER" id="PTHR11228:SF7">
    <property type="entry name" value="PQQA PEPTIDE CYCLASE"/>
    <property type="match status" value="1"/>
</dbReference>
<dbReference type="GO" id="GO:0003824">
    <property type="term" value="F:catalytic activity"/>
    <property type="evidence" value="ECO:0007669"/>
    <property type="project" value="InterPro"/>
</dbReference>
<evidence type="ECO:0000256" key="2">
    <source>
        <dbReference type="ARBA" id="ARBA00022723"/>
    </source>
</evidence>
<evidence type="ECO:0000256" key="3">
    <source>
        <dbReference type="ARBA" id="ARBA00023004"/>
    </source>
</evidence>
<keyword evidence="3" id="KW-0408">Iron</keyword>
<accession>X1N2D2</accession>
<dbReference type="EMBL" id="BARV01011838">
    <property type="protein sequence ID" value="GAI12754.1"/>
    <property type="molecule type" value="Genomic_DNA"/>
</dbReference>
<dbReference type="GO" id="GO:0046872">
    <property type="term" value="F:metal ion binding"/>
    <property type="evidence" value="ECO:0007669"/>
    <property type="project" value="UniProtKB-KW"/>
</dbReference>
<dbReference type="PANTHER" id="PTHR11228">
    <property type="entry name" value="RADICAL SAM DOMAIN PROTEIN"/>
    <property type="match status" value="1"/>
</dbReference>
<comment type="caution">
    <text evidence="6">The sequence shown here is derived from an EMBL/GenBank/DDBJ whole genome shotgun (WGS) entry which is preliminary data.</text>
</comment>
<feature type="non-terminal residue" evidence="6">
    <location>
        <position position="193"/>
    </location>
</feature>
<keyword evidence="2" id="KW-0479">Metal-binding</keyword>
<dbReference type="Pfam" id="PF04055">
    <property type="entry name" value="Radical_SAM"/>
    <property type="match status" value="1"/>
</dbReference>
<organism evidence="6">
    <name type="scientific">marine sediment metagenome</name>
    <dbReference type="NCBI Taxonomy" id="412755"/>
    <lineage>
        <taxon>unclassified sequences</taxon>
        <taxon>metagenomes</taxon>
        <taxon>ecological metagenomes</taxon>
    </lineage>
</organism>
<evidence type="ECO:0000259" key="5">
    <source>
        <dbReference type="Pfam" id="PF04055"/>
    </source>
</evidence>
<dbReference type="InterPro" id="IPR013785">
    <property type="entry name" value="Aldolase_TIM"/>
</dbReference>
<keyword evidence="4" id="KW-0411">Iron-sulfur</keyword>
<protein>
    <recommendedName>
        <fullName evidence="5">Radical SAM core domain-containing protein</fullName>
    </recommendedName>
</protein>
<evidence type="ECO:0000256" key="1">
    <source>
        <dbReference type="ARBA" id="ARBA00022691"/>
    </source>
</evidence>
<dbReference type="InterPro" id="IPR050377">
    <property type="entry name" value="Radical_SAM_PqqE_MftC-like"/>
</dbReference>
<dbReference type="Gene3D" id="3.20.20.70">
    <property type="entry name" value="Aldolase class I"/>
    <property type="match status" value="1"/>
</dbReference>
<dbReference type="AlphaFoldDB" id="X1N2D2"/>
<dbReference type="CDD" id="cd01335">
    <property type="entry name" value="Radical_SAM"/>
    <property type="match status" value="1"/>
</dbReference>
<dbReference type="InterPro" id="IPR058240">
    <property type="entry name" value="rSAM_sf"/>
</dbReference>
<proteinExistence type="predicted"/>
<dbReference type="InterPro" id="IPR007197">
    <property type="entry name" value="rSAM"/>
</dbReference>